<dbReference type="WBParaSite" id="ACAC_0000615601-mRNA-1">
    <property type="protein sequence ID" value="ACAC_0000615601-mRNA-1"/>
    <property type="gene ID" value="ACAC_0000615601"/>
</dbReference>
<sequence length="44" mass="5093">LTGGHLEKLTGSEELDEEEYERIRCAGGTVDEVDYGEFLYQKRR</sequence>
<dbReference type="AlphaFoldDB" id="A0A0K0D7W1"/>
<protein>
    <submittedName>
        <fullName evidence="2">Bravo_FIGEY domain-containing protein</fullName>
    </submittedName>
</protein>
<proteinExistence type="predicted"/>
<dbReference type="Proteomes" id="UP000035642">
    <property type="component" value="Unassembled WGS sequence"/>
</dbReference>
<accession>A0A0K0D7W1</accession>
<evidence type="ECO:0000313" key="1">
    <source>
        <dbReference type="Proteomes" id="UP000035642"/>
    </source>
</evidence>
<reference evidence="1" key="1">
    <citation type="submission" date="2012-09" db="EMBL/GenBank/DDBJ databases">
        <authorList>
            <person name="Martin A.A."/>
        </authorList>
    </citation>
    <scope>NUCLEOTIDE SEQUENCE</scope>
</reference>
<name>A0A0K0D7W1_ANGCA</name>
<evidence type="ECO:0000313" key="2">
    <source>
        <dbReference type="WBParaSite" id="ACAC_0000615601-mRNA-1"/>
    </source>
</evidence>
<keyword evidence="1" id="KW-1185">Reference proteome</keyword>
<reference evidence="2" key="2">
    <citation type="submission" date="2017-02" db="UniProtKB">
        <authorList>
            <consortium name="WormBaseParasite"/>
        </authorList>
    </citation>
    <scope>IDENTIFICATION</scope>
</reference>
<organism evidence="1 2">
    <name type="scientific">Angiostrongylus cantonensis</name>
    <name type="common">Rat lungworm</name>
    <dbReference type="NCBI Taxonomy" id="6313"/>
    <lineage>
        <taxon>Eukaryota</taxon>
        <taxon>Metazoa</taxon>
        <taxon>Ecdysozoa</taxon>
        <taxon>Nematoda</taxon>
        <taxon>Chromadorea</taxon>
        <taxon>Rhabditida</taxon>
        <taxon>Rhabditina</taxon>
        <taxon>Rhabditomorpha</taxon>
        <taxon>Strongyloidea</taxon>
        <taxon>Metastrongylidae</taxon>
        <taxon>Angiostrongylus</taxon>
    </lineage>
</organism>